<dbReference type="AlphaFoldDB" id="A0A1H3HFP2"/>
<gene>
    <name evidence="2" type="ORF">SAMN04487946_10754</name>
</gene>
<feature type="transmembrane region" description="Helical" evidence="1">
    <location>
        <begin position="21"/>
        <end position="45"/>
    </location>
</feature>
<keyword evidence="3" id="KW-1185">Reference proteome</keyword>
<keyword evidence="1" id="KW-0472">Membrane</keyword>
<dbReference type="RefSeq" id="WP_089767376.1">
    <property type="nucleotide sequence ID" value="NZ_FNPB01000007.1"/>
</dbReference>
<keyword evidence="1" id="KW-1133">Transmembrane helix</keyword>
<organism evidence="2 3">
    <name type="scientific">Halobellus clavatus</name>
    <dbReference type="NCBI Taxonomy" id="660517"/>
    <lineage>
        <taxon>Archaea</taxon>
        <taxon>Methanobacteriati</taxon>
        <taxon>Methanobacteriota</taxon>
        <taxon>Stenosarchaea group</taxon>
        <taxon>Halobacteria</taxon>
        <taxon>Halobacteriales</taxon>
        <taxon>Haloferacaceae</taxon>
        <taxon>Halobellus</taxon>
    </lineage>
</organism>
<keyword evidence="1" id="KW-0812">Transmembrane</keyword>
<reference evidence="3" key="1">
    <citation type="submission" date="2016-10" db="EMBL/GenBank/DDBJ databases">
        <authorList>
            <person name="Varghese N."/>
            <person name="Submissions S."/>
        </authorList>
    </citation>
    <scope>NUCLEOTIDE SEQUENCE [LARGE SCALE GENOMIC DNA]</scope>
    <source>
        <strain evidence="3">CGMCC 1.10118</strain>
    </source>
</reference>
<name>A0A1H3HFP2_9EURY</name>
<evidence type="ECO:0000313" key="2">
    <source>
        <dbReference type="EMBL" id="SDY14336.1"/>
    </source>
</evidence>
<dbReference type="Proteomes" id="UP000199170">
    <property type="component" value="Unassembled WGS sequence"/>
</dbReference>
<feature type="transmembrane region" description="Helical" evidence="1">
    <location>
        <begin position="57"/>
        <end position="82"/>
    </location>
</feature>
<sequence>MPGAEGPHISTNDGVNASWRWATVLAVHPVITVGVLAGALLFGLAGTATTAFGLPKFIPLVPGGLTLVFLGMAHLYTPIYVAGLALDRRCVRASDAAWRPSRLVLLAGGAQIVYFVVPIIQAYGGETFEELVFGSVEFAALLCTGVVTIRYLTVRDDNLPGAPALVSLWSSVWSRLAGMARYWLS</sequence>
<dbReference type="EMBL" id="FNPB01000007">
    <property type="protein sequence ID" value="SDY14336.1"/>
    <property type="molecule type" value="Genomic_DNA"/>
</dbReference>
<proteinExistence type="predicted"/>
<dbReference type="OrthoDB" id="378310at2157"/>
<protein>
    <submittedName>
        <fullName evidence="2">Uncharacterized protein</fullName>
    </submittedName>
</protein>
<evidence type="ECO:0000313" key="3">
    <source>
        <dbReference type="Proteomes" id="UP000199170"/>
    </source>
</evidence>
<accession>A0A1H3HFP2</accession>
<feature type="transmembrane region" description="Helical" evidence="1">
    <location>
        <begin position="103"/>
        <end position="125"/>
    </location>
</feature>
<feature type="transmembrane region" description="Helical" evidence="1">
    <location>
        <begin position="131"/>
        <end position="152"/>
    </location>
</feature>
<evidence type="ECO:0000256" key="1">
    <source>
        <dbReference type="SAM" id="Phobius"/>
    </source>
</evidence>